<proteinExistence type="predicted"/>
<keyword evidence="3" id="KW-1185">Reference proteome</keyword>
<feature type="compositionally biased region" description="Low complexity" evidence="1">
    <location>
        <begin position="93"/>
        <end position="105"/>
    </location>
</feature>
<organism evidence="2 3">
    <name type="scientific">Homarus americanus</name>
    <name type="common">American lobster</name>
    <dbReference type="NCBI Taxonomy" id="6706"/>
    <lineage>
        <taxon>Eukaryota</taxon>
        <taxon>Metazoa</taxon>
        <taxon>Ecdysozoa</taxon>
        <taxon>Arthropoda</taxon>
        <taxon>Crustacea</taxon>
        <taxon>Multicrustacea</taxon>
        <taxon>Malacostraca</taxon>
        <taxon>Eumalacostraca</taxon>
        <taxon>Eucarida</taxon>
        <taxon>Decapoda</taxon>
        <taxon>Pleocyemata</taxon>
        <taxon>Astacidea</taxon>
        <taxon>Nephropoidea</taxon>
        <taxon>Nephropidae</taxon>
        <taxon>Homarus</taxon>
    </lineage>
</organism>
<dbReference type="AlphaFoldDB" id="A0A8J5JT57"/>
<gene>
    <name evidence="2" type="primary">TIGD1-L205</name>
    <name evidence="2" type="ORF">Hamer_G003023</name>
</gene>
<evidence type="ECO:0000256" key="1">
    <source>
        <dbReference type="SAM" id="MobiDB-lite"/>
    </source>
</evidence>
<dbReference type="Proteomes" id="UP000747542">
    <property type="component" value="Unassembled WGS sequence"/>
</dbReference>
<feature type="region of interest" description="Disordered" evidence="1">
    <location>
        <begin position="78"/>
        <end position="143"/>
    </location>
</feature>
<reference evidence="2" key="1">
    <citation type="journal article" date="2021" name="Sci. Adv.">
        <title>The American lobster genome reveals insights on longevity, neural, and immune adaptations.</title>
        <authorList>
            <person name="Polinski J.M."/>
            <person name="Zimin A.V."/>
            <person name="Clark K.F."/>
            <person name="Kohn A.B."/>
            <person name="Sadowski N."/>
            <person name="Timp W."/>
            <person name="Ptitsyn A."/>
            <person name="Khanna P."/>
            <person name="Romanova D.Y."/>
            <person name="Williams P."/>
            <person name="Greenwood S.J."/>
            <person name="Moroz L.L."/>
            <person name="Walt D.R."/>
            <person name="Bodnar A.G."/>
        </authorList>
    </citation>
    <scope>NUCLEOTIDE SEQUENCE</scope>
    <source>
        <strain evidence="2">GMGI-L3</strain>
    </source>
</reference>
<feature type="compositionally biased region" description="Pro residues" evidence="1">
    <location>
        <begin position="106"/>
        <end position="119"/>
    </location>
</feature>
<comment type="caution">
    <text evidence="2">The sequence shown here is derived from an EMBL/GenBank/DDBJ whole genome shotgun (WGS) entry which is preliminary data.</text>
</comment>
<sequence>MNGVWKKNWPMCVYEYPGFPQSPAATNQQIVQLVQQAGFNEVHEENIEDLLEGYGESLTNEELLQLEPTLHAFFKKKTTTSVPPPVIAQSADTTASTTTTTLSATFPPPPPAPPPPPVLSPEDYGSDHSASSEEADDPAPSNN</sequence>
<protein>
    <submittedName>
        <fullName evidence="2">Tigger transposable element-derived protein 1-like 205</fullName>
    </submittedName>
</protein>
<evidence type="ECO:0000313" key="2">
    <source>
        <dbReference type="EMBL" id="KAG7163771.1"/>
    </source>
</evidence>
<dbReference type="EMBL" id="JAHLQT010026447">
    <property type="protein sequence ID" value="KAG7163771.1"/>
    <property type="molecule type" value="Genomic_DNA"/>
</dbReference>
<evidence type="ECO:0000313" key="3">
    <source>
        <dbReference type="Proteomes" id="UP000747542"/>
    </source>
</evidence>
<name>A0A8J5JT57_HOMAM</name>
<accession>A0A8J5JT57</accession>